<evidence type="ECO:0000313" key="8">
    <source>
        <dbReference type="Proteomes" id="UP000253970"/>
    </source>
</evidence>
<dbReference type="Pfam" id="PF00890">
    <property type="entry name" value="FAD_binding_2"/>
    <property type="match status" value="1"/>
</dbReference>
<evidence type="ECO:0000256" key="3">
    <source>
        <dbReference type="ARBA" id="ARBA00022827"/>
    </source>
</evidence>
<dbReference type="RefSeq" id="WP_114532566.1">
    <property type="nucleotide sequence ID" value="NZ_PPTU01000001.1"/>
</dbReference>
<dbReference type="PROSITE" id="PS51318">
    <property type="entry name" value="TAT"/>
    <property type="match status" value="1"/>
</dbReference>
<dbReference type="SUPFAM" id="SSF51905">
    <property type="entry name" value="FAD/NAD(P)-binding domain"/>
    <property type="match status" value="1"/>
</dbReference>
<dbReference type="Gene3D" id="3.50.50.60">
    <property type="entry name" value="FAD/NAD(P)-binding domain"/>
    <property type="match status" value="1"/>
</dbReference>
<dbReference type="InterPro" id="IPR036188">
    <property type="entry name" value="FAD/NAD-bd_sf"/>
</dbReference>
<proteinExistence type="predicted"/>
<protein>
    <recommendedName>
        <fullName evidence="6">FAD-dependent oxidoreductase 2 FAD-binding domain-containing protein</fullName>
    </recommendedName>
</protein>
<keyword evidence="3" id="KW-0274">FAD</keyword>
<keyword evidence="2" id="KW-0285">Flavoprotein</keyword>
<accession>A0A369MM87</accession>
<dbReference type="GO" id="GO:0008202">
    <property type="term" value="P:steroid metabolic process"/>
    <property type="evidence" value="ECO:0007669"/>
    <property type="project" value="UniProtKB-ARBA"/>
</dbReference>
<dbReference type="PANTHER" id="PTHR43400:SF10">
    <property type="entry name" value="3-OXOSTEROID 1-DEHYDROGENASE"/>
    <property type="match status" value="1"/>
</dbReference>
<comment type="cofactor">
    <cofactor evidence="1">
        <name>FAD</name>
        <dbReference type="ChEBI" id="CHEBI:57692"/>
    </cofactor>
</comment>
<evidence type="ECO:0000256" key="2">
    <source>
        <dbReference type="ARBA" id="ARBA00022630"/>
    </source>
</evidence>
<feature type="signal peptide" evidence="5">
    <location>
        <begin position="1"/>
        <end position="29"/>
    </location>
</feature>
<dbReference type="InterPro" id="IPR050315">
    <property type="entry name" value="FAD-oxidoreductase_2"/>
</dbReference>
<dbReference type="PANTHER" id="PTHR43400">
    <property type="entry name" value="FUMARATE REDUCTASE"/>
    <property type="match status" value="1"/>
</dbReference>
<sequence>MDQQVGISRRGFVKAAGVAAAALAGSSLAAGCAPKGSQSKSQGGVDAGSIVWTDEADVVIMGLGCAGVAAAVEAVAAGAKVIAIEKADKAGGATALSGGLIYMGGGTELQTSLGVQDTPENFKKYLSKALGGSSDPELLDTFCDASVDLYSWCVEHGMRFPGTVDETSHVVEPPEGVSLMYSGNERTCEYAEVAAPAPRAHAPEGGAANIIEPLLAEAAQSMEVLYETAGGDLVVDGSGTVIGIRAKSADKGDLAIKANKGVILASGAFTLNEGLVADARGEVLACKKRTAGANDQGDGLVAALKIGAATHSLSRMTVGEHVYMYGALSAGVLLDYRGHRILSEDWYGSFIGRKILENSSNKCYIVLDQPLYDQVMAHPFAKGLPEALSAGSLEELSELMGLPADNVASTVERYNGFCAEGKDHDFDKGAEYLQVLSAAPFYAVPADVGSMASYFTLGGLKIDPSAQVMAIDGAPIKGLYAAGRCSCGIFGEYAGSGTSIADGLTFGRIAGKSAASA</sequence>
<keyword evidence="5" id="KW-0732">Signal</keyword>
<dbReference type="Proteomes" id="UP000253970">
    <property type="component" value="Unassembled WGS sequence"/>
</dbReference>
<evidence type="ECO:0000259" key="6">
    <source>
        <dbReference type="Pfam" id="PF00890"/>
    </source>
</evidence>
<organism evidence="7 8">
    <name type="scientific">Eggerthella lenta</name>
    <name type="common">Eubacterium lentum</name>
    <dbReference type="NCBI Taxonomy" id="84112"/>
    <lineage>
        <taxon>Bacteria</taxon>
        <taxon>Bacillati</taxon>
        <taxon>Actinomycetota</taxon>
        <taxon>Coriobacteriia</taxon>
        <taxon>Eggerthellales</taxon>
        <taxon>Eggerthellaceae</taxon>
        <taxon>Eggerthella</taxon>
    </lineage>
</organism>
<dbReference type="InterPro" id="IPR003953">
    <property type="entry name" value="FAD-dep_OxRdtase_2_FAD-bd"/>
</dbReference>
<dbReference type="EMBL" id="PPTU01000001">
    <property type="protein sequence ID" value="RDB73597.1"/>
    <property type="molecule type" value="Genomic_DNA"/>
</dbReference>
<feature type="chain" id="PRO_5016696731" description="FAD-dependent oxidoreductase 2 FAD-binding domain-containing protein" evidence="5">
    <location>
        <begin position="30"/>
        <end position="517"/>
    </location>
</feature>
<feature type="domain" description="FAD-dependent oxidoreductase 2 FAD-binding" evidence="6">
    <location>
        <begin position="57"/>
        <end position="498"/>
    </location>
</feature>
<evidence type="ECO:0000256" key="1">
    <source>
        <dbReference type="ARBA" id="ARBA00001974"/>
    </source>
</evidence>
<reference evidence="7 8" key="1">
    <citation type="journal article" date="2018" name="Elife">
        <title>Discovery and characterization of a prevalent human gut bacterial enzyme sufficient for the inactivation of a family of plant toxins.</title>
        <authorList>
            <person name="Koppel N."/>
            <person name="Bisanz J.E."/>
            <person name="Pandelia M.E."/>
            <person name="Turnbaugh P.J."/>
            <person name="Balskus E.P."/>
        </authorList>
    </citation>
    <scope>NUCLEOTIDE SEQUENCE [LARGE SCALE GENOMIC DNA]</scope>
    <source>
        <strain evidence="7 8">W1 BHI 6</strain>
    </source>
</reference>
<dbReference type="SUPFAM" id="SSF56425">
    <property type="entry name" value="Succinate dehydrogenase/fumarate reductase flavoprotein, catalytic domain"/>
    <property type="match status" value="1"/>
</dbReference>
<dbReference type="Gene3D" id="3.90.700.10">
    <property type="entry name" value="Succinate dehydrogenase/fumarate reductase flavoprotein, catalytic domain"/>
    <property type="match status" value="1"/>
</dbReference>
<dbReference type="InterPro" id="IPR006311">
    <property type="entry name" value="TAT_signal"/>
</dbReference>
<gene>
    <name evidence="7" type="ORF">C1875_00665</name>
</gene>
<dbReference type="InterPro" id="IPR019546">
    <property type="entry name" value="TAT_signal_bac_arc"/>
</dbReference>
<name>A0A369MM87_EGGLN</name>
<dbReference type="AlphaFoldDB" id="A0A369MM87"/>
<dbReference type="NCBIfam" id="TIGR01409">
    <property type="entry name" value="TAT_signal_seq"/>
    <property type="match status" value="1"/>
</dbReference>
<keyword evidence="4" id="KW-0560">Oxidoreductase</keyword>
<evidence type="ECO:0000313" key="7">
    <source>
        <dbReference type="EMBL" id="RDB73597.1"/>
    </source>
</evidence>
<dbReference type="GO" id="GO:0033765">
    <property type="term" value="F:steroid dehydrogenase activity, acting on the CH-CH group of donors"/>
    <property type="evidence" value="ECO:0007669"/>
    <property type="project" value="UniProtKB-ARBA"/>
</dbReference>
<evidence type="ECO:0000256" key="4">
    <source>
        <dbReference type="ARBA" id="ARBA00023002"/>
    </source>
</evidence>
<evidence type="ECO:0000256" key="5">
    <source>
        <dbReference type="SAM" id="SignalP"/>
    </source>
</evidence>
<comment type="caution">
    <text evidence="7">The sequence shown here is derived from an EMBL/GenBank/DDBJ whole genome shotgun (WGS) entry which is preliminary data.</text>
</comment>
<dbReference type="InterPro" id="IPR027477">
    <property type="entry name" value="Succ_DH/fumarate_Rdtase_cat_sf"/>
</dbReference>